<dbReference type="Proteomes" id="UP000185003">
    <property type="component" value="Unassembled WGS sequence"/>
</dbReference>
<sequence length="127" mass="13798">MKKLLTICFAVLYTLITSGFTVNMHYCMGELAAVDLHDTHSDACPKCGMDVKGDCCKDEAKFVKLDNSHQAAKAFVELSATVSLLPAVMQPIWLAPVAETVILTPRAHGPPITPSTPLYMSNCIFLI</sequence>
<gene>
    <name evidence="2" type="ORF">SAMN04488055_5596</name>
</gene>
<dbReference type="NCBIfam" id="NF047658">
    <property type="entry name" value="HYC_CC_PP"/>
    <property type="match status" value="1"/>
</dbReference>
<dbReference type="Pfam" id="PF26622">
    <property type="entry name" value="DUF8199"/>
    <property type="match status" value="1"/>
</dbReference>
<dbReference type="STRING" id="536979.SAMN04488055_5596"/>
<dbReference type="RefSeq" id="WP_074242812.1">
    <property type="nucleotide sequence ID" value="NZ_FSRA01000002.1"/>
</dbReference>
<protein>
    <submittedName>
        <fullName evidence="2">Uncharacterized protein</fullName>
    </submittedName>
</protein>
<keyword evidence="3" id="KW-1185">Reference proteome</keyword>
<evidence type="ECO:0000313" key="2">
    <source>
        <dbReference type="EMBL" id="SIO54406.1"/>
    </source>
</evidence>
<dbReference type="AlphaFoldDB" id="A0A1N6KDK0"/>
<proteinExistence type="predicted"/>
<feature type="chain" id="PRO_5012636350" evidence="1">
    <location>
        <begin position="20"/>
        <end position="127"/>
    </location>
</feature>
<accession>A0A1N6KDK0</accession>
<name>A0A1N6KDK0_9BACT</name>
<feature type="signal peptide" evidence="1">
    <location>
        <begin position="1"/>
        <end position="19"/>
    </location>
</feature>
<evidence type="ECO:0000313" key="3">
    <source>
        <dbReference type="Proteomes" id="UP000185003"/>
    </source>
</evidence>
<dbReference type="InterPro" id="IPR058512">
    <property type="entry name" value="DUF8199"/>
</dbReference>
<organism evidence="2 3">
    <name type="scientific">Chitinophaga niabensis</name>
    <dbReference type="NCBI Taxonomy" id="536979"/>
    <lineage>
        <taxon>Bacteria</taxon>
        <taxon>Pseudomonadati</taxon>
        <taxon>Bacteroidota</taxon>
        <taxon>Chitinophagia</taxon>
        <taxon>Chitinophagales</taxon>
        <taxon>Chitinophagaceae</taxon>
        <taxon>Chitinophaga</taxon>
    </lineage>
</organism>
<evidence type="ECO:0000256" key="1">
    <source>
        <dbReference type="SAM" id="SignalP"/>
    </source>
</evidence>
<keyword evidence="1" id="KW-0732">Signal</keyword>
<reference evidence="2 3" key="1">
    <citation type="submission" date="2016-11" db="EMBL/GenBank/DDBJ databases">
        <authorList>
            <person name="Jaros S."/>
            <person name="Januszkiewicz K."/>
            <person name="Wedrychowicz H."/>
        </authorList>
    </citation>
    <scope>NUCLEOTIDE SEQUENCE [LARGE SCALE GENOMIC DNA]</scope>
    <source>
        <strain evidence="2 3">DSM 24787</strain>
    </source>
</reference>
<dbReference type="EMBL" id="FSRA01000002">
    <property type="protein sequence ID" value="SIO54406.1"/>
    <property type="molecule type" value="Genomic_DNA"/>
</dbReference>
<dbReference type="OrthoDB" id="676308at2"/>
<dbReference type="InterPro" id="IPR058060">
    <property type="entry name" value="HYC_CC_PP"/>
</dbReference>